<name>A0A5Q2Q9X6_9GAMM</name>
<evidence type="ECO:0000313" key="1">
    <source>
        <dbReference type="EMBL" id="QGG80013.1"/>
    </source>
</evidence>
<reference evidence="1 2" key="1">
    <citation type="submission" date="2019-11" db="EMBL/GenBank/DDBJ databases">
        <authorList>
            <person name="Khan S.A."/>
            <person name="Jeon C.O."/>
            <person name="Chun B.H."/>
        </authorList>
    </citation>
    <scope>NUCLEOTIDE SEQUENCE [LARGE SCALE GENOMIC DNA]</scope>
    <source>
        <strain evidence="1 2">IMCC 1097</strain>
    </source>
</reference>
<dbReference type="Gene3D" id="3.30.310.170">
    <property type="entry name" value="Outer membrane protein assembly factor BamC"/>
    <property type="match status" value="1"/>
</dbReference>
<dbReference type="PROSITE" id="PS51257">
    <property type="entry name" value="PROKAR_LIPOPROTEIN"/>
    <property type="match status" value="1"/>
</dbReference>
<dbReference type="OrthoDB" id="6199301at2"/>
<dbReference type="EMBL" id="CP045871">
    <property type="protein sequence ID" value="QGG80013.1"/>
    <property type="molecule type" value="Genomic_DNA"/>
</dbReference>
<sequence>MRISLSLIALALAGCVGPMKNTFEDRAADYQKAYVLAPIELPSEYDLAAPQEAFPIPGVDAPVKGAGNTGFVIPEAPVVDPSLQTSAIQRVESDTTAYLRVDALPEEVWPELTAFFETNGVGIVPNRNQARIQSGWLSGVASGRSDSDLIRYLPGAADGWRRVIVDVAPGLAVDSTEIRAQMVVASAATRPAPSATGDTFDSATMALWLDEFGVWLADAKQSGRRVSAVGLGRGAQPRVERLERDDGSLAIAVRIAPERTWDSLLNALSDSGFVLEFEDQGGARIQGRYLSDSDRRRLDELNLLTRAFVSVTEDLEALYQVNLSFEGERALIDVQDLGQGGTLSGAEELLLKIAEQLI</sequence>
<dbReference type="RefSeq" id="WP_153713517.1">
    <property type="nucleotide sequence ID" value="NZ_CP045871.1"/>
</dbReference>
<accession>A0A5Q2Q9X6</accession>
<keyword evidence="2" id="KW-1185">Reference proteome</keyword>
<gene>
    <name evidence="1" type="primary">bamC</name>
    <name evidence="1" type="ORF">GH975_05235</name>
</gene>
<dbReference type="KEGG" id="llp:GH975_05235"/>
<protein>
    <submittedName>
        <fullName evidence="1">Outer membrane protein assembly factor BamC</fullName>
    </submittedName>
</protein>
<dbReference type="Proteomes" id="UP000388235">
    <property type="component" value="Chromosome"/>
</dbReference>
<organism evidence="1 2">
    <name type="scientific">Litorivicinus lipolyticus</name>
    <dbReference type="NCBI Taxonomy" id="418701"/>
    <lineage>
        <taxon>Bacteria</taxon>
        <taxon>Pseudomonadati</taxon>
        <taxon>Pseudomonadota</taxon>
        <taxon>Gammaproteobacteria</taxon>
        <taxon>Oceanospirillales</taxon>
        <taxon>Litorivicinaceae</taxon>
        <taxon>Litorivicinus</taxon>
    </lineage>
</organism>
<proteinExistence type="predicted"/>
<evidence type="ECO:0000313" key="2">
    <source>
        <dbReference type="Proteomes" id="UP000388235"/>
    </source>
</evidence>
<dbReference type="InterPro" id="IPR042268">
    <property type="entry name" value="BamC_C"/>
</dbReference>
<dbReference type="AlphaFoldDB" id="A0A5Q2Q9X6"/>